<sequence length="1288" mass="145693">MSIQCPRPDPPACLFLLPFLLPPRTRVFLRALLKKNPASKTVAARPLSTRAAGCLRQPHLRCLPRPRLVVKATCAPRAAIARYTSSAGDTESKLEPASPAPEESEPEPRKGPPLDAFSSLERKVKNFHRQALSSYVLSQEKKRKARMVESDHEIEREREEVSRMENLIREELEVAAWDWREADLEEGHKPFWDLLREKPPEEEATPIPKQISNLPDIQPPFPDGPPPDSLVWRAAPMAGKDAAGTERSKVDTRGHVPKRLGKSGSISYRTTRLDEFVLFAPPFTSPEDKEEYYALYTEKFLPPHLQLENTHPTPPIMRKFTPPEPRPGPWSLDMPYPSVFGVMGPESTGFGGNGSSPSDQLLQDLEAEWDMRWTPTAYSRLLYTLEIAREDGVDVLSSLLLQRRQREVIWITKRLIDKRPDIANLNLKVWLQTSAAAEQENPKEPNMADDIQQGMTFYARKELDDISRRRRGVGILLSSLTSMLISGWQADQENSKTVFGALTMIDTPSNLGEKEEAQTASELFDSAFSHVLHSPAEPPEEELMEMTPQEIFSTVAQLIAYLHIEKHVPPIVYSPKHPRLHEMQGEIMRVISSDIEAAFGMELGLSMPRPDLGNGRIDWALWLELVNCIAAERGLGVSATWLMLRGADCISWSPPPGSPADSDTTAPAPPRHSLQDRKLVLPSYLITQATSTVMFNAALDAWPPETPGRMLRLLKEISRITGPFDMNFARELLDHSEVNMHASYAEDIPKLPVKGKWELDVYYSILAGTCFRRDLTQTIRVWGEIERVLTGNSPILSVRRQPGEKLPPVEFAPDTTFEHPWYILAIVIRHFRDRQRFELVRYLVRSAIREGRLEKEPSFMNLMLQHAGDSRDHALAQFLLSRLEPPLARSTMTSVLHLHLRFGQQREAQAMLDFMKRNGIAADPVDLGILARNTFKQSHAEGYALMDKAAARVKTLHAADGTPTTKPWSEGVVVPVVQQRREDPIGPNAWFVVLLAALRDGNREKATEALHALGIDLGDESAASKMGIKIFNTLLASVCRREGSVQGMRMFKIYCMPNTALLRQLDVSLKSHRSGDRRLDRGTHRDSGRNAVGIRTRRPLPGEQYIPHPNSHLHRQHDGEEEEERQRGGVIVPNVITLRTIVHQAMREKRDFNITRRILSRLPMDSHAESWMRRNAYFEMGWSAVLDWARGFWEMMDYGKDEWVALTTVKIVGPRTPRFKRPEQQPDTWEPAYEEESEDGEGEVLDDGLGEEEVEEDYEAVGVEDGEEEYPVDVDDESSDATEDGTQN</sequence>
<keyword evidence="4" id="KW-1185">Reference proteome</keyword>
<feature type="compositionally biased region" description="Basic and acidic residues" evidence="2">
    <location>
        <begin position="1073"/>
        <end position="1088"/>
    </location>
</feature>
<feature type="compositionally biased region" description="Acidic residues" evidence="2">
    <location>
        <begin position="1232"/>
        <end position="1288"/>
    </location>
</feature>
<protein>
    <submittedName>
        <fullName evidence="3">Uncharacterized protein</fullName>
    </submittedName>
</protein>
<feature type="compositionally biased region" description="Basic and acidic residues" evidence="2">
    <location>
        <begin position="243"/>
        <end position="254"/>
    </location>
</feature>
<evidence type="ECO:0000313" key="4">
    <source>
        <dbReference type="Proteomes" id="UP001221413"/>
    </source>
</evidence>
<comment type="caution">
    <text evidence="3">The sequence shown here is derived from an EMBL/GenBank/DDBJ whole genome shotgun (WGS) entry which is preliminary data.</text>
</comment>
<dbReference type="Proteomes" id="UP001221413">
    <property type="component" value="Unassembled WGS sequence"/>
</dbReference>
<feature type="region of interest" description="Disordered" evidence="2">
    <location>
        <begin position="1216"/>
        <end position="1288"/>
    </location>
</feature>
<gene>
    <name evidence="3" type="ORF">Dda_6581</name>
</gene>
<reference evidence="3" key="1">
    <citation type="submission" date="2023-01" db="EMBL/GenBank/DDBJ databases">
        <title>The chitinases involved in constricting ring structure development in the nematode-trapping fungus Drechslerella dactyloides.</title>
        <authorList>
            <person name="Wang R."/>
            <person name="Zhang L."/>
            <person name="Tang P."/>
            <person name="Li S."/>
            <person name="Liang L."/>
        </authorList>
    </citation>
    <scope>NUCLEOTIDE SEQUENCE</scope>
    <source>
        <strain evidence="3">YMF1.00031</strain>
    </source>
</reference>
<name>A0AAD6IY24_DREDA</name>
<evidence type="ECO:0000313" key="3">
    <source>
        <dbReference type="EMBL" id="KAJ6258537.1"/>
    </source>
</evidence>
<keyword evidence="1" id="KW-0175">Coiled coil</keyword>
<accession>A0AAD6IY24</accession>
<feature type="region of interest" description="Disordered" evidence="2">
    <location>
        <begin position="1072"/>
        <end position="1126"/>
    </location>
</feature>
<feature type="region of interest" description="Disordered" evidence="2">
    <location>
        <begin position="239"/>
        <end position="263"/>
    </location>
</feature>
<feature type="coiled-coil region" evidence="1">
    <location>
        <begin position="147"/>
        <end position="174"/>
    </location>
</feature>
<feature type="region of interest" description="Disordered" evidence="2">
    <location>
        <begin position="85"/>
        <end position="116"/>
    </location>
</feature>
<organism evidence="3 4">
    <name type="scientific">Drechslerella dactyloides</name>
    <name type="common">Nematode-trapping fungus</name>
    <name type="synonym">Arthrobotrys dactyloides</name>
    <dbReference type="NCBI Taxonomy" id="74499"/>
    <lineage>
        <taxon>Eukaryota</taxon>
        <taxon>Fungi</taxon>
        <taxon>Dikarya</taxon>
        <taxon>Ascomycota</taxon>
        <taxon>Pezizomycotina</taxon>
        <taxon>Orbiliomycetes</taxon>
        <taxon>Orbiliales</taxon>
        <taxon>Orbiliaceae</taxon>
        <taxon>Drechslerella</taxon>
    </lineage>
</organism>
<evidence type="ECO:0000256" key="2">
    <source>
        <dbReference type="SAM" id="MobiDB-lite"/>
    </source>
</evidence>
<proteinExistence type="predicted"/>
<evidence type="ECO:0000256" key="1">
    <source>
        <dbReference type="SAM" id="Coils"/>
    </source>
</evidence>
<dbReference type="EMBL" id="JAQGDS010000008">
    <property type="protein sequence ID" value="KAJ6258537.1"/>
    <property type="molecule type" value="Genomic_DNA"/>
</dbReference>